<sequence length="206" mass="23831">MSVIEQRVRQLKKRFVKDPHYHEDYNMFMEAVITKGCAEMVPDEELVGEVDSRVKGQSLGKLQFGPRHETPRSLCRDWNITVLFEVAFQQAHPVLFDSDRAFRDTIDLASPYLRNCRFPRHMIEYLRLTNKLPRECSLGAQVSSALQLDRLRPVSEQFISRFRVNSTRQSFEIIDICVGVLLSLVDSCIHRFGEHSVLYEGGEKAV</sequence>
<keyword evidence="1" id="KW-1185">Reference proteome</keyword>
<name>A0ABM0LZI4_SACKO</name>
<accession>A0ABM0LZI4</accession>
<dbReference type="RefSeq" id="XP_006813175.1">
    <property type="nucleotide sequence ID" value="XM_006813112.1"/>
</dbReference>
<gene>
    <name evidence="2" type="primary">LOC102807426</name>
</gene>
<organism evidence="1 2">
    <name type="scientific">Saccoglossus kowalevskii</name>
    <name type="common">Acorn worm</name>
    <dbReference type="NCBI Taxonomy" id="10224"/>
    <lineage>
        <taxon>Eukaryota</taxon>
        <taxon>Metazoa</taxon>
        <taxon>Hemichordata</taxon>
        <taxon>Enteropneusta</taxon>
        <taxon>Harrimaniidae</taxon>
        <taxon>Saccoglossus</taxon>
    </lineage>
</organism>
<reference evidence="2" key="1">
    <citation type="submission" date="2025-08" db="UniProtKB">
        <authorList>
            <consortium name="RefSeq"/>
        </authorList>
    </citation>
    <scope>IDENTIFICATION</scope>
    <source>
        <tissue evidence="2">Testes</tissue>
    </source>
</reference>
<evidence type="ECO:0000313" key="1">
    <source>
        <dbReference type="Proteomes" id="UP000694865"/>
    </source>
</evidence>
<proteinExistence type="predicted"/>
<evidence type="ECO:0000313" key="2">
    <source>
        <dbReference type="RefSeq" id="XP_006813175.1"/>
    </source>
</evidence>
<dbReference type="GeneID" id="102807426"/>
<dbReference type="Proteomes" id="UP000694865">
    <property type="component" value="Unplaced"/>
</dbReference>
<protein>
    <submittedName>
        <fullName evidence="2">Uncharacterized protein LOC102807426</fullName>
    </submittedName>
</protein>